<dbReference type="EMBL" id="JAYXHS010000001">
    <property type="protein sequence ID" value="MEC5384351.1"/>
    <property type="molecule type" value="Genomic_DNA"/>
</dbReference>
<organism evidence="3 4">
    <name type="scientific">Uliginosibacterium silvisoli</name>
    <dbReference type="NCBI Taxonomy" id="3114758"/>
    <lineage>
        <taxon>Bacteria</taxon>
        <taxon>Pseudomonadati</taxon>
        <taxon>Pseudomonadota</taxon>
        <taxon>Betaproteobacteria</taxon>
        <taxon>Rhodocyclales</taxon>
        <taxon>Zoogloeaceae</taxon>
        <taxon>Uliginosibacterium</taxon>
    </lineage>
</organism>
<evidence type="ECO:0000256" key="1">
    <source>
        <dbReference type="SAM" id="SignalP"/>
    </source>
</evidence>
<feature type="signal peptide" evidence="1">
    <location>
        <begin position="1"/>
        <end position="24"/>
    </location>
</feature>
<dbReference type="Gene3D" id="3.40.190.10">
    <property type="entry name" value="Periplasmic binding protein-like II"/>
    <property type="match status" value="2"/>
</dbReference>
<keyword evidence="1" id="KW-0732">Signal</keyword>
<dbReference type="Proteomes" id="UP001331561">
    <property type="component" value="Unassembled WGS sequence"/>
</dbReference>
<proteinExistence type="predicted"/>
<evidence type="ECO:0000313" key="3">
    <source>
        <dbReference type="EMBL" id="MEC5384351.1"/>
    </source>
</evidence>
<comment type="caution">
    <text evidence="3">The sequence shown here is derived from an EMBL/GenBank/DDBJ whole genome shotgun (WGS) entry which is preliminary data.</text>
</comment>
<sequence>MNTLKRLTAACMATLSLCATPAMAQEATKIKFTLDWKIQGVHAWFYWAQDKGYFKNEKLDVTIDQGEGSAASVTRVMAGVYQAGFGDINAIVQNAATRPAETPVMVYMFYNRAPFALITKADSPIKTLKDVEGKKLGSPAGAAALKVFTALAKKNGVDEKKVEWLNMAPNLQEQMLLRGQVDASAVFSATSYMNLAAMQIDPDKDIRWIFYNDHGLDLYSNGVLVSQQLVKEKPQAVSGLVRAINRAVKECIATPDACIDNLAKNEPLINKDIEKRRLIYTVKSLMLTPEVAEIGLGDIKDDRMARAITQLDESYGLPRSPAPGEVFNRSFLPAKSERIVKSPF</sequence>
<protein>
    <submittedName>
        <fullName evidence="3">ABC transporter substrate-binding protein</fullName>
    </submittedName>
</protein>
<keyword evidence="4" id="KW-1185">Reference proteome</keyword>
<evidence type="ECO:0000259" key="2">
    <source>
        <dbReference type="Pfam" id="PF09084"/>
    </source>
</evidence>
<feature type="domain" description="SsuA/THI5-like" evidence="2">
    <location>
        <begin position="41"/>
        <end position="257"/>
    </location>
</feature>
<feature type="chain" id="PRO_5046316137" evidence="1">
    <location>
        <begin position="25"/>
        <end position="344"/>
    </location>
</feature>
<dbReference type="InterPro" id="IPR015168">
    <property type="entry name" value="SsuA/THI5"/>
</dbReference>
<dbReference type="SUPFAM" id="SSF53850">
    <property type="entry name" value="Periplasmic binding protein-like II"/>
    <property type="match status" value="1"/>
</dbReference>
<reference evidence="3 4" key="1">
    <citation type="submission" date="2024-01" db="EMBL/GenBank/DDBJ databases">
        <title>Uliginosibacterium soil sp. nov.</title>
        <authorList>
            <person name="Lv Y."/>
        </authorList>
    </citation>
    <scope>NUCLEOTIDE SEQUENCE [LARGE SCALE GENOMIC DNA]</scope>
    <source>
        <strain evidence="3 4">H3</strain>
    </source>
</reference>
<dbReference type="RefSeq" id="WP_327597331.1">
    <property type="nucleotide sequence ID" value="NZ_JAYXHS010000001.1"/>
</dbReference>
<name>A0ABU6JYK3_9RHOO</name>
<dbReference type="Pfam" id="PF09084">
    <property type="entry name" value="NMT1"/>
    <property type="match status" value="1"/>
</dbReference>
<accession>A0ABU6JYK3</accession>
<dbReference type="PANTHER" id="PTHR31528:SF15">
    <property type="entry name" value="RIBOFLAVIN-BINDING PROTEIN RIBY"/>
    <property type="match status" value="1"/>
</dbReference>
<evidence type="ECO:0000313" key="4">
    <source>
        <dbReference type="Proteomes" id="UP001331561"/>
    </source>
</evidence>
<dbReference type="PANTHER" id="PTHR31528">
    <property type="entry name" value="4-AMINO-5-HYDROXYMETHYL-2-METHYLPYRIMIDINE PHOSPHATE SYNTHASE THI11-RELATED"/>
    <property type="match status" value="1"/>
</dbReference>
<gene>
    <name evidence="3" type="ORF">VVD49_01380</name>
</gene>
<dbReference type="InterPro" id="IPR027939">
    <property type="entry name" value="NMT1/THI5"/>
</dbReference>